<evidence type="ECO:0000256" key="1">
    <source>
        <dbReference type="SAM" id="Phobius"/>
    </source>
</evidence>
<keyword evidence="1 2" id="KW-0812">Transmembrane</keyword>
<dbReference type="EMBL" id="JATN01000322">
    <property type="protein sequence ID" value="EUC55963.1"/>
    <property type="molecule type" value="Genomic_DNA"/>
</dbReference>
<evidence type="ECO:0000313" key="2">
    <source>
        <dbReference type="EMBL" id="EUC55963.1"/>
    </source>
</evidence>
<dbReference type="OrthoDB" id="3185006at2759"/>
<organism evidence="2 3">
    <name type="scientific">Rhizoctonia solani AG-3 Rhs1AP</name>
    <dbReference type="NCBI Taxonomy" id="1086054"/>
    <lineage>
        <taxon>Eukaryota</taxon>
        <taxon>Fungi</taxon>
        <taxon>Dikarya</taxon>
        <taxon>Basidiomycota</taxon>
        <taxon>Agaricomycotina</taxon>
        <taxon>Agaricomycetes</taxon>
        <taxon>Cantharellales</taxon>
        <taxon>Ceratobasidiaceae</taxon>
        <taxon>Rhizoctonia</taxon>
    </lineage>
</organism>
<name>X8J0S2_9AGAM</name>
<gene>
    <name evidence="2" type="ORF">RSOL_148260</name>
</gene>
<evidence type="ECO:0000313" key="3">
    <source>
        <dbReference type="Proteomes" id="UP000030108"/>
    </source>
</evidence>
<keyword evidence="1" id="KW-0472">Membrane</keyword>
<protein>
    <submittedName>
        <fullName evidence="2">Transmembrane protein, putative</fullName>
    </submittedName>
</protein>
<dbReference type="AlphaFoldDB" id="X8J0S2"/>
<reference evidence="3" key="1">
    <citation type="journal article" date="2014" name="Genome Announc.">
        <title>Draft genome sequence of the plant-pathogenic soil fungus Rhizoctonia solani anastomosis group 3 strain Rhs1AP.</title>
        <authorList>
            <person name="Cubeta M.A."/>
            <person name="Thomas E."/>
            <person name="Dean R.A."/>
            <person name="Jabaji S."/>
            <person name="Neate S.M."/>
            <person name="Tavantzis S."/>
            <person name="Toda T."/>
            <person name="Vilgalys R."/>
            <person name="Bharathan N."/>
            <person name="Fedorova-Abrams N."/>
            <person name="Pakala S.B."/>
            <person name="Pakala S.M."/>
            <person name="Zafar N."/>
            <person name="Joardar V."/>
            <person name="Losada L."/>
            <person name="Nierman W.C."/>
        </authorList>
    </citation>
    <scope>NUCLEOTIDE SEQUENCE [LARGE SCALE GENOMIC DNA]</scope>
    <source>
        <strain evidence="3">AG-3</strain>
    </source>
</reference>
<keyword evidence="1" id="KW-1133">Transmembrane helix</keyword>
<comment type="caution">
    <text evidence="2">The sequence shown here is derived from an EMBL/GenBank/DDBJ whole genome shotgun (WGS) entry which is preliminary data.</text>
</comment>
<accession>X8J0S2</accession>
<proteinExistence type="predicted"/>
<dbReference type="Proteomes" id="UP000030108">
    <property type="component" value="Unassembled WGS sequence"/>
</dbReference>
<sequence>MPLIYHRTQSALDYTAQGPRLPLTGASLKANKDLLPPPPEKLLHSVISWLDQGALDRLHLKDIGVEEFENILQNLSTRGVKVRYDWDRTSRTVVIRLVSRLHEVLGGWFVGEAMPRVNTHLRTTTICGNPSVASIGSAGVELGPSNGVEGEPEKGLLPDQSLELMQVDANGEEISVQLNPRVVIETSASESRQHMMEKIFKYLYETNYAVHAVVVCDLINVPPHTVCDATSSTRPTKPFKAEIAVWTRRKTGLPDLDGPLDPCYHRQELGDHNLGVVATNRSGSASDSARANMLASIQIIHTKNNGYIAGPPIGLYVVLYSYSAVLSMILV</sequence>
<feature type="transmembrane region" description="Helical" evidence="1">
    <location>
        <begin position="313"/>
        <end position="330"/>
    </location>
</feature>